<dbReference type="Gramene" id="CDP08276">
    <property type="protein sequence ID" value="CDP08276"/>
    <property type="gene ID" value="GSCOC_T00027055001"/>
</dbReference>
<name>A0A068UIJ2_COFCA</name>
<evidence type="ECO:0000256" key="1">
    <source>
        <dbReference type="ARBA" id="ARBA00012452"/>
    </source>
</evidence>
<dbReference type="SFLD" id="SFLDG00358">
    <property type="entry name" value="Main_(cytGST)"/>
    <property type="match status" value="1"/>
</dbReference>
<evidence type="ECO:0000259" key="5">
    <source>
        <dbReference type="PROSITE" id="PS50404"/>
    </source>
</evidence>
<dbReference type="InterPro" id="IPR040079">
    <property type="entry name" value="Glutathione_S-Trfase"/>
</dbReference>
<dbReference type="InterPro" id="IPR045073">
    <property type="entry name" value="Omega/Tau-like"/>
</dbReference>
<dbReference type="Gene3D" id="3.40.30.10">
    <property type="entry name" value="Glutaredoxin"/>
    <property type="match status" value="1"/>
</dbReference>
<dbReference type="InterPro" id="IPR004046">
    <property type="entry name" value="GST_C"/>
</dbReference>
<dbReference type="Pfam" id="PF00043">
    <property type="entry name" value="GST_C"/>
    <property type="match status" value="1"/>
</dbReference>
<gene>
    <name evidence="7" type="ORF">GSCOC_T00027055001</name>
</gene>
<evidence type="ECO:0000256" key="4">
    <source>
        <dbReference type="RuleBase" id="RU003494"/>
    </source>
</evidence>
<dbReference type="InterPro" id="IPR036282">
    <property type="entry name" value="Glutathione-S-Trfase_C_sf"/>
</dbReference>
<dbReference type="InParanoid" id="A0A068UIJ2"/>
<dbReference type="PROSITE" id="PS50404">
    <property type="entry name" value="GST_NTER"/>
    <property type="match status" value="1"/>
</dbReference>
<dbReference type="InterPro" id="IPR036249">
    <property type="entry name" value="Thioredoxin-like_sf"/>
</dbReference>
<reference evidence="8" key="1">
    <citation type="journal article" date="2014" name="Science">
        <title>The coffee genome provides insight into the convergent evolution of caffeine biosynthesis.</title>
        <authorList>
            <person name="Denoeud F."/>
            <person name="Carretero-Paulet L."/>
            <person name="Dereeper A."/>
            <person name="Droc G."/>
            <person name="Guyot R."/>
            <person name="Pietrella M."/>
            <person name="Zheng C."/>
            <person name="Alberti A."/>
            <person name="Anthony F."/>
            <person name="Aprea G."/>
            <person name="Aury J.M."/>
            <person name="Bento P."/>
            <person name="Bernard M."/>
            <person name="Bocs S."/>
            <person name="Campa C."/>
            <person name="Cenci A."/>
            <person name="Combes M.C."/>
            <person name="Crouzillat D."/>
            <person name="Da Silva C."/>
            <person name="Daddiego L."/>
            <person name="De Bellis F."/>
            <person name="Dussert S."/>
            <person name="Garsmeur O."/>
            <person name="Gayraud T."/>
            <person name="Guignon V."/>
            <person name="Jahn K."/>
            <person name="Jamilloux V."/>
            <person name="Joet T."/>
            <person name="Labadie K."/>
            <person name="Lan T."/>
            <person name="Leclercq J."/>
            <person name="Lepelley M."/>
            <person name="Leroy T."/>
            <person name="Li L.T."/>
            <person name="Librado P."/>
            <person name="Lopez L."/>
            <person name="Munoz A."/>
            <person name="Noel B."/>
            <person name="Pallavicini A."/>
            <person name="Perrotta G."/>
            <person name="Poncet V."/>
            <person name="Pot D."/>
            <person name="Priyono X."/>
            <person name="Rigoreau M."/>
            <person name="Rouard M."/>
            <person name="Rozas J."/>
            <person name="Tranchant-Dubreuil C."/>
            <person name="VanBuren R."/>
            <person name="Zhang Q."/>
            <person name="Andrade A.C."/>
            <person name="Argout X."/>
            <person name="Bertrand B."/>
            <person name="de Kochko A."/>
            <person name="Graziosi G."/>
            <person name="Henry R.J."/>
            <person name="Jayarama X."/>
            <person name="Ming R."/>
            <person name="Nagai C."/>
            <person name="Rounsley S."/>
            <person name="Sankoff D."/>
            <person name="Giuliano G."/>
            <person name="Albert V.A."/>
            <person name="Wincker P."/>
            <person name="Lashermes P."/>
        </authorList>
    </citation>
    <scope>NUCLEOTIDE SEQUENCE [LARGE SCALE GENOMIC DNA]</scope>
    <source>
        <strain evidence="8">cv. DH200-94</strain>
    </source>
</reference>
<dbReference type="OrthoDB" id="202840at2759"/>
<organism evidence="7 8">
    <name type="scientific">Coffea canephora</name>
    <name type="common">Robusta coffee</name>
    <dbReference type="NCBI Taxonomy" id="49390"/>
    <lineage>
        <taxon>Eukaryota</taxon>
        <taxon>Viridiplantae</taxon>
        <taxon>Streptophyta</taxon>
        <taxon>Embryophyta</taxon>
        <taxon>Tracheophyta</taxon>
        <taxon>Spermatophyta</taxon>
        <taxon>Magnoliopsida</taxon>
        <taxon>eudicotyledons</taxon>
        <taxon>Gunneridae</taxon>
        <taxon>Pentapetalae</taxon>
        <taxon>asterids</taxon>
        <taxon>lamiids</taxon>
        <taxon>Gentianales</taxon>
        <taxon>Rubiaceae</taxon>
        <taxon>Ixoroideae</taxon>
        <taxon>Gardenieae complex</taxon>
        <taxon>Bertiereae - Coffeeae clade</taxon>
        <taxon>Coffeeae</taxon>
        <taxon>Coffea</taxon>
    </lineage>
</organism>
<dbReference type="InterPro" id="IPR045074">
    <property type="entry name" value="GST_C_Tau"/>
</dbReference>
<dbReference type="PANTHER" id="PTHR11260:SF773">
    <property type="entry name" value="GLUTATHIONE S-TRANSFERASE U26"/>
    <property type="match status" value="1"/>
</dbReference>
<comment type="similarity">
    <text evidence="4">Belongs to the GST superfamily.</text>
</comment>
<dbReference type="EMBL" id="HG739115">
    <property type="protein sequence ID" value="CDP08276.1"/>
    <property type="molecule type" value="Genomic_DNA"/>
</dbReference>
<dbReference type="OMA" id="MFHGYKQ"/>
<evidence type="ECO:0000256" key="3">
    <source>
        <dbReference type="ARBA" id="ARBA00047960"/>
    </source>
</evidence>
<dbReference type="SFLD" id="SFLDS00019">
    <property type="entry name" value="Glutathione_Transferase_(cytos"/>
    <property type="match status" value="1"/>
</dbReference>
<dbReference type="EC" id="2.5.1.18" evidence="1"/>
<dbReference type="CDD" id="cd03058">
    <property type="entry name" value="GST_N_Tau"/>
    <property type="match status" value="1"/>
</dbReference>
<dbReference type="Gene3D" id="1.20.1050.10">
    <property type="match status" value="1"/>
</dbReference>
<dbReference type="Pfam" id="PF02798">
    <property type="entry name" value="GST_N"/>
    <property type="match status" value="1"/>
</dbReference>
<dbReference type="GO" id="GO:0004364">
    <property type="term" value="F:glutathione transferase activity"/>
    <property type="evidence" value="ECO:0007669"/>
    <property type="project" value="UniProtKB-EC"/>
</dbReference>
<dbReference type="PhylomeDB" id="A0A068UIJ2"/>
<dbReference type="SUPFAM" id="SSF52833">
    <property type="entry name" value="Thioredoxin-like"/>
    <property type="match status" value="1"/>
</dbReference>
<protein>
    <recommendedName>
        <fullName evidence="1">glutathione transferase</fullName>
        <ecNumber evidence="1">2.5.1.18</ecNumber>
    </recommendedName>
</protein>
<proteinExistence type="inferred from homology"/>
<dbReference type="Proteomes" id="UP000295252">
    <property type="component" value="Chromosome X"/>
</dbReference>
<dbReference type="InterPro" id="IPR010987">
    <property type="entry name" value="Glutathione-S-Trfase_C-like"/>
</dbReference>
<dbReference type="CDD" id="cd03185">
    <property type="entry name" value="GST_C_Tau"/>
    <property type="match status" value="1"/>
</dbReference>
<dbReference type="AlphaFoldDB" id="A0A068UIJ2"/>
<keyword evidence="2" id="KW-0808">Transferase</keyword>
<dbReference type="InterPro" id="IPR004045">
    <property type="entry name" value="Glutathione_S-Trfase_N"/>
</dbReference>
<dbReference type="GO" id="GO:0006749">
    <property type="term" value="P:glutathione metabolic process"/>
    <property type="evidence" value="ECO:0007669"/>
    <property type="project" value="InterPro"/>
</dbReference>
<dbReference type="SFLD" id="SFLDG01152">
    <property type="entry name" value="Main.3:_Omega-_and_Tau-like"/>
    <property type="match status" value="1"/>
</dbReference>
<evidence type="ECO:0000313" key="8">
    <source>
        <dbReference type="Proteomes" id="UP000295252"/>
    </source>
</evidence>
<keyword evidence="8" id="KW-1185">Reference proteome</keyword>
<feature type="domain" description="GST C-terminal" evidence="6">
    <location>
        <begin position="95"/>
        <end position="231"/>
    </location>
</feature>
<dbReference type="STRING" id="49390.A0A068UIJ2"/>
<evidence type="ECO:0000259" key="6">
    <source>
        <dbReference type="PROSITE" id="PS50405"/>
    </source>
</evidence>
<sequence>MREANSSSVVVVDFWGNGFGMRVRIALEEKGIKYEYREEDLTNPQRSQLVLDMNPVRKSVPILIHQGQPVCDSAAILGYIDETWKDGFPSLLPRDPYDRAIARFWTHFLDNKVRLLKMISTFLVFSTQAMFLKSKSDRAKEESKNELIGELKQLEAVLGDEQYFGGANFGYLDVVLIPFSSMFYGYESHGNFKLEEECPKLSAWVKRCLARDSVRKVLPDSVEMYELHKKFYGIE</sequence>
<accession>A0A068UIJ2</accession>
<dbReference type="SUPFAM" id="SSF47616">
    <property type="entry name" value="GST C-terminal domain-like"/>
    <property type="match status" value="1"/>
</dbReference>
<dbReference type="PANTHER" id="PTHR11260">
    <property type="entry name" value="GLUTATHIONE S-TRANSFERASE, GST, SUPERFAMILY, GST DOMAIN CONTAINING"/>
    <property type="match status" value="1"/>
</dbReference>
<evidence type="ECO:0000256" key="2">
    <source>
        <dbReference type="ARBA" id="ARBA00022679"/>
    </source>
</evidence>
<evidence type="ECO:0000313" key="7">
    <source>
        <dbReference type="EMBL" id="CDP08276.1"/>
    </source>
</evidence>
<dbReference type="PROSITE" id="PS50405">
    <property type="entry name" value="GST_CTER"/>
    <property type="match status" value="1"/>
</dbReference>
<feature type="domain" description="GST N-terminal" evidence="5">
    <location>
        <begin position="7"/>
        <end position="88"/>
    </location>
</feature>
<comment type="catalytic activity">
    <reaction evidence="3">
        <text>RX + glutathione = an S-substituted glutathione + a halide anion + H(+)</text>
        <dbReference type="Rhea" id="RHEA:16437"/>
        <dbReference type="ChEBI" id="CHEBI:15378"/>
        <dbReference type="ChEBI" id="CHEBI:16042"/>
        <dbReference type="ChEBI" id="CHEBI:17792"/>
        <dbReference type="ChEBI" id="CHEBI:57925"/>
        <dbReference type="ChEBI" id="CHEBI:90779"/>
        <dbReference type="EC" id="2.5.1.18"/>
    </reaction>
</comment>
<dbReference type="GO" id="GO:0005737">
    <property type="term" value="C:cytoplasm"/>
    <property type="evidence" value="ECO:0007669"/>
    <property type="project" value="TreeGrafter"/>
</dbReference>